<name>A0A401RFC3_CHIPU</name>
<organism evidence="2 3">
    <name type="scientific">Chiloscyllium punctatum</name>
    <name type="common">Brownbanded bambooshark</name>
    <name type="synonym">Hemiscyllium punctatum</name>
    <dbReference type="NCBI Taxonomy" id="137246"/>
    <lineage>
        <taxon>Eukaryota</taxon>
        <taxon>Metazoa</taxon>
        <taxon>Chordata</taxon>
        <taxon>Craniata</taxon>
        <taxon>Vertebrata</taxon>
        <taxon>Chondrichthyes</taxon>
        <taxon>Elasmobranchii</taxon>
        <taxon>Galeomorphii</taxon>
        <taxon>Galeoidea</taxon>
        <taxon>Orectolobiformes</taxon>
        <taxon>Hemiscylliidae</taxon>
        <taxon>Chiloscyllium</taxon>
    </lineage>
</organism>
<feature type="non-terminal residue" evidence="2">
    <location>
        <position position="1"/>
    </location>
</feature>
<feature type="compositionally biased region" description="Basic and acidic residues" evidence="1">
    <location>
        <begin position="69"/>
        <end position="80"/>
    </location>
</feature>
<dbReference type="STRING" id="137246.A0A401RFC3"/>
<dbReference type="OrthoDB" id="9944770at2759"/>
<proteinExistence type="predicted"/>
<dbReference type="AlphaFoldDB" id="A0A401RFC3"/>
<protein>
    <submittedName>
        <fullName evidence="2">Uncharacterized protein</fullName>
    </submittedName>
</protein>
<gene>
    <name evidence="2" type="ORF">chiPu_0022453</name>
</gene>
<evidence type="ECO:0000313" key="2">
    <source>
        <dbReference type="EMBL" id="GCC16827.1"/>
    </source>
</evidence>
<feature type="compositionally biased region" description="Polar residues" evidence="1">
    <location>
        <begin position="337"/>
        <end position="347"/>
    </location>
</feature>
<sequence length="347" mass="37740">GDKDVKHFSTRPDGPSPSCKPSFSTRPEDDILYLWRLQRKMEAARVSSWALLAQRKSHSPPIHLGRQITRSDGDMKKDKSVVTGSYPEGGWRESETSTRSPQHSPGNKAGTGATCPVPILSRAVCLSENWTCLQAGTGGQRCDPQAAEREPAQRGRDDSGLTHGLSSAIEGRRSVDCPCRQHSTGEGRDDSGLTHGLSSAIEGRRSADGYYRQCGMNGGRTSEAVSGDKEQGLEPLPEVCGRDCPQRGRRAHHWGQREVGWSSGLEESSSQPPVYLQPQNVRQVRPRQQDSHPFTGSSGSDTEQQSSEGEHDNASPENSSARGQHQGKPAPSHRSQHVNVQQVLGQV</sequence>
<keyword evidence="3" id="KW-1185">Reference proteome</keyword>
<feature type="compositionally biased region" description="Basic and acidic residues" evidence="1">
    <location>
        <begin position="146"/>
        <end position="160"/>
    </location>
</feature>
<feature type="region of interest" description="Disordered" evidence="1">
    <location>
        <begin position="54"/>
        <end position="113"/>
    </location>
</feature>
<feature type="region of interest" description="Disordered" evidence="1">
    <location>
        <begin position="1"/>
        <end position="26"/>
    </location>
</feature>
<feature type="compositionally biased region" description="Polar residues" evidence="1">
    <location>
        <begin position="291"/>
        <end position="307"/>
    </location>
</feature>
<evidence type="ECO:0000313" key="3">
    <source>
        <dbReference type="Proteomes" id="UP000287033"/>
    </source>
</evidence>
<evidence type="ECO:0000256" key="1">
    <source>
        <dbReference type="SAM" id="MobiDB-lite"/>
    </source>
</evidence>
<reference evidence="2 3" key="1">
    <citation type="journal article" date="2018" name="Nat. Ecol. Evol.">
        <title>Shark genomes provide insights into elasmobranch evolution and the origin of vertebrates.</title>
        <authorList>
            <person name="Hara Y"/>
            <person name="Yamaguchi K"/>
            <person name="Onimaru K"/>
            <person name="Kadota M"/>
            <person name="Koyanagi M"/>
            <person name="Keeley SD"/>
            <person name="Tatsumi K"/>
            <person name="Tanaka K"/>
            <person name="Motone F"/>
            <person name="Kageyama Y"/>
            <person name="Nozu R"/>
            <person name="Adachi N"/>
            <person name="Nishimura O"/>
            <person name="Nakagawa R"/>
            <person name="Tanegashima C"/>
            <person name="Kiyatake I"/>
            <person name="Matsumoto R"/>
            <person name="Murakumo K"/>
            <person name="Nishida K"/>
            <person name="Terakita A"/>
            <person name="Kuratani S"/>
            <person name="Sato K"/>
            <person name="Hyodo S Kuraku.S."/>
        </authorList>
    </citation>
    <scope>NUCLEOTIDE SEQUENCE [LARGE SCALE GENOMIC DNA]</scope>
</reference>
<dbReference type="Proteomes" id="UP000287033">
    <property type="component" value="Unassembled WGS sequence"/>
</dbReference>
<feature type="region of interest" description="Disordered" evidence="1">
    <location>
        <begin position="220"/>
        <end position="347"/>
    </location>
</feature>
<feature type="compositionally biased region" description="Basic and acidic residues" evidence="1">
    <location>
        <begin position="183"/>
        <end position="192"/>
    </location>
</feature>
<comment type="caution">
    <text evidence="2">The sequence shown here is derived from an EMBL/GenBank/DDBJ whole genome shotgun (WGS) entry which is preliminary data.</text>
</comment>
<accession>A0A401RFC3</accession>
<feature type="non-terminal residue" evidence="2">
    <location>
        <position position="347"/>
    </location>
</feature>
<feature type="region of interest" description="Disordered" evidence="1">
    <location>
        <begin position="137"/>
        <end position="196"/>
    </location>
</feature>
<dbReference type="EMBL" id="BEZZ01007932">
    <property type="protein sequence ID" value="GCC16827.1"/>
    <property type="molecule type" value="Genomic_DNA"/>
</dbReference>